<dbReference type="Pfam" id="PF07729">
    <property type="entry name" value="FCD"/>
    <property type="match status" value="1"/>
</dbReference>
<keyword evidence="2" id="KW-0238">DNA-binding</keyword>
<reference evidence="5 6" key="1">
    <citation type="submission" date="2019-06" db="EMBL/GenBank/DDBJ databases">
        <title>Whole genome sequence for Rhodospirillaceae sp. R148.</title>
        <authorList>
            <person name="Wang G."/>
        </authorList>
    </citation>
    <scope>NUCLEOTIDE SEQUENCE [LARGE SCALE GENOMIC DNA]</scope>
    <source>
        <strain evidence="5 6">R148</strain>
    </source>
</reference>
<dbReference type="SUPFAM" id="SSF48008">
    <property type="entry name" value="GntR ligand-binding domain-like"/>
    <property type="match status" value="1"/>
</dbReference>
<dbReference type="Pfam" id="PF00392">
    <property type="entry name" value="GntR"/>
    <property type="match status" value="1"/>
</dbReference>
<dbReference type="SUPFAM" id="SSF46785">
    <property type="entry name" value="Winged helix' DNA-binding domain"/>
    <property type="match status" value="1"/>
</dbReference>
<dbReference type="Gene3D" id="1.10.10.10">
    <property type="entry name" value="Winged helix-like DNA-binding domain superfamily/Winged helix DNA-binding domain"/>
    <property type="match status" value="1"/>
</dbReference>
<dbReference type="RefSeq" id="WP_142895856.1">
    <property type="nucleotide sequence ID" value="NZ_ML660053.1"/>
</dbReference>
<accession>A0A545TYC1</accession>
<name>A0A545TYC1_9PROT</name>
<dbReference type="PANTHER" id="PTHR43537:SF5">
    <property type="entry name" value="UXU OPERON TRANSCRIPTIONAL REGULATOR"/>
    <property type="match status" value="1"/>
</dbReference>
<dbReference type="PRINTS" id="PR00035">
    <property type="entry name" value="HTHGNTR"/>
</dbReference>
<feature type="domain" description="HTH gntR-type" evidence="4">
    <location>
        <begin position="15"/>
        <end position="83"/>
    </location>
</feature>
<dbReference type="GO" id="GO:0003700">
    <property type="term" value="F:DNA-binding transcription factor activity"/>
    <property type="evidence" value="ECO:0007669"/>
    <property type="project" value="InterPro"/>
</dbReference>
<organism evidence="5 6">
    <name type="scientific">Denitrobaculum tricleocarpae</name>
    <dbReference type="NCBI Taxonomy" id="2591009"/>
    <lineage>
        <taxon>Bacteria</taxon>
        <taxon>Pseudomonadati</taxon>
        <taxon>Pseudomonadota</taxon>
        <taxon>Alphaproteobacteria</taxon>
        <taxon>Rhodospirillales</taxon>
        <taxon>Rhodospirillaceae</taxon>
        <taxon>Denitrobaculum</taxon>
    </lineage>
</organism>
<dbReference type="PANTHER" id="PTHR43537">
    <property type="entry name" value="TRANSCRIPTIONAL REGULATOR, GNTR FAMILY"/>
    <property type="match status" value="1"/>
</dbReference>
<protein>
    <submittedName>
        <fullName evidence="5">FadR family transcriptional regulator</fullName>
    </submittedName>
</protein>
<evidence type="ECO:0000256" key="1">
    <source>
        <dbReference type="ARBA" id="ARBA00023015"/>
    </source>
</evidence>
<dbReference type="AlphaFoldDB" id="A0A545TYC1"/>
<evidence type="ECO:0000313" key="5">
    <source>
        <dbReference type="EMBL" id="TQV82226.1"/>
    </source>
</evidence>
<dbReference type="Proteomes" id="UP000315252">
    <property type="component" value="Unassembled WGS sequence"/>
</dbReference>
<dbReference type="InterPro" id="IPR036388">
    <property type="entry name" value="WH-like_DNA-bd_sf"/>
</dbReference>
<keyword evidence="1" id="KW-0805">Transcription regulation</keyword>
<evidence type="ECO:0000256" key="3">
    <source>
        <dbReference type="ARBA" id="ARBA00023163"/>
    </source>
</evidence>
<sequence length="246" mass="27506">MTIDSQLPSGRGKRSTLTEKVSIAIREKIMSGEFEAGEKLPREKDLVADFAVSRTVVREALAKLSADGLIEIRHGVGVFALDPAQRVERNPFLSENFTKISAVLDLFELRRGIEIEAAGLAALRRSPAQEARIREAYHSLKAALDKGEVAASNDLELHRTIAEATNNRFYTEFLDFLTDQAIGRTVKGGYGGDEAQRLDKMTHLQDEHREIVEAIGAQDSERAREAMRSHLMNSEKRFRALSMREL</sequence>
<keyword evidence="6" id="KW-1185">Reference proteome</keyword>
<dbReference type="InterPro" id="IPR036390">
    <property type="entry name" value="WH_DNA-bd_sf"/>
</dbReference>
<dbReference type="SMART" id="SM00895">
    <property type="entry name" value="FCD"/>
    <property type="match status" value="1"/>
</dbReference>
<comment type="caution">
    <text evidence="5">The sequence shown here is derived from an EMBL/GenBank/DDBJ whole genome shotgun (WGS) entry which is preliminary data.</text>
</comment>
<dbReference type="PROSITE" id="PS50949">
    <property type="entry name" value="HTH_GNTR"/>
    <property type="match status" value="1"/>
</dbReference>
<dbReference type="Gene3D" id="1.20.120.530">
    <property type="entry name" value="GntR ligand-binding domain-like"/>
    <property type="match status" value="1"/>
</dbReference>
<dbReference type="SMART" id="SM00345">
    <property type="entry name" value="HTH_GNTR"/>
    <property type="match status" value="1"/>
</dbReference>
<gene>
    <name evidence="5" type="ORF">FKG95_08385</name>
</gene>
<evidence type="ECO:0000256" key="2">
    <source>
        <dbReference type="ARBA" id="ARBA00023125"/>
    </source>
</evidence>
<proteinExistence type="predicted"/>
<dbReference type="InterPro" id="IPR008920">
    <property type="entry name" value="TF_FadR/GntR_C"/>
</dbReference>
<evidence type="ECO:0000313" key="6">
    <source>
        <dbReference type="Proteomes" id="UP000315252"/>
    </source>
</evidence>
<dbReference type="OrthoDB" id="9809707at2"/>
<evidence type="ECO:0000259" key="4">
    <source>
        <dbReference type="PROSITE" id="PS50949"/>
    </source>
</evidence>
<keyword evidence="3" id="KW-0804">Transcription</keyword>
<dbReference type="EMBL" id="VHSH01000002">
    <property type="protein sequence ID" value="TQV82226.1"/>
    <property type="molecule type" value="Genomic_DNA"/>
</dbReference>
<dbReference type="CDD" id="cd07377">
    <property type="entry name" value="WHTH_GntR"/>
    <property type="match status" value="1"/>
</dbReference>
<dbReference type="GO" id="GO:0003677">
    <property type="term" value="F:DNA binding"/>
    <property type="evidence" value="ECO:0007669"/>
    <property type="project" value="UniProtKB-KW"/>
</dbReference>
<dbReference type="InterPro" id="IPR000524">
    <property type="entry name" value="Tscrpt_reg_HTH_GntR"/>
</dbReference>
<dbReference type="InterPro" id="IPR011711">
    <property type="entry name" value="GntR_C"/>
</dbReference>